<name>A0ACC2L6K2_PERAE</name>
<gene>
    <name evidence="1" type="ORF">MRB53_021987</name>
</gene>
<dbReference type="EMBL" id="CM056815">
    <property type="protein sequence ID" value="KAJ8628664.1"/>
    <property type="molecule type" value="Genomic_DNA"/>
</dbReference>
<keyword evidence="2" id="KW-1185">Reference proteome</keyword>
<comment type="caution">
    <text evidence="1">The sequence shown here is derived from an EMBL/GenBank/DDBJ whole genome shotgun (WGS) entry which is preliminary data.</text>
</comment>
<reference evidence="1 2" key="1">
    <citation type="journal article" date="2022" name="Hortic Res">
        <title>A haplotype resolved chromosomal level avocado genome allows analysis of novel avocado genes.</title>
        <authorList>
            <person name="Nath O."/>
            <person name="Fletcher S.J."/>
            <person name="Hayward A."/>
            <person name="Shaw L.M."/>
            <person name="Masouleh A.K."/>
            <person name="Furtado A."/>
            <person name="Henry R.J."/>
            <person name="Mitter N."/>
        </authorList>
    </citation>
    <scope>NUCLEOTIDE SEQUENCE [LARGE SCALE GENOMIC DNA]</scope>
    <source>
        <strain evidence="2">cv. Hass</strain>
    </source>
</reference>
<organism evidence="1 2">
    <name type="scientific">Persea americana</name>
    <name type="common">Avocado</name>
    <dbReference type="NCBI Taxonomy" id="3435"/>
    <lineage>
        <taxon>Eukaryota</taxon>
        <taxon>Viridiplantae</taxon>
        <taxon>Streptophyta</taxon>
        <taxon>Embryophyta</taxon>
        <taxon>Tracheophyta</taxon>
        <taxon>Spermatophyta</taxon>
        <taxon>Magnoliopsida</taxon>
        <taxon>Magnoliidae</taxon>
        <taxon>Laurales</taxon>
        <taxon>Lauraceae</taxon>
        <taxon>Persea</taxon>
    </lineage>
</organism>
<dbReference type="Proteomes" id="UP001234297">
    <property type="component" value="Chromosome 7"/>
</dbReference>
<evidence type="ECO:0000313" key="1">
    <source>
        <dbReference type="EMBL" id="KAJ8628664.1"/>
    </source>
</evidence>
<protein>
    <submittedName>
        <fullName evidence="1">Uncharacterized protein</fullName>
    </submittedName>
</protein>
<proteinExistence type="predicted"/>
<sequence>MKSSKLPSPDLCCEMPRRTSPTSANSRTSPSVSTKGVVLISDDDVHSPISLERISSSKITAMAERRVARGLEMQQQLSQAQVDLKKLKNQLASIEDEKSLLLRELEEMKKVADDATLRLGEALEAQKRAEGGWEMEKIRSKEIEQASIESAQKRDQAWQLELEAVQREHALDVEALSSVEQELIRVNQELSSTIKARDEALKKAEDARRVAEANRKPVNDVSAELELLKKPTGVASSNPNGALETKETDVLTTQVNPMVEKGKDTEVQLPEKEALIKNLRPEISDAKDFEMPPANLLSESRKRIELLELELEQSKVSEEKTFELLVSQTEQLEKSKVSREEAKFKIASLRENIRNLEAAVGQGIRDFILHVNHGKHSVECNPSSLLLEESTRLELQDANMEVEDLKIMLKRIQKKFQALLDEVKREVDRAQQATERWRLEVEESQEAWNGKEAGFVQCMKISEEEMDDAKEENFMLIESLKKADEIAKKASDESARLRDLLRQAVNEATLARESAEIARIENSQLKDNLSFMGSTLQTITQENEQLKINESAVLEQVKELKNVLSVTSNKEPIASKKPKEQEKLNVKLEKRSIMNGYKNDNKEADILKGSVLERQGNVSTSISTTANRKAFSSASVNDKDILSLDNFNGSHFDTSQKKKKAVLHRFGDLLKKRMHSGSK</sequence>
<accession>A0ACC2L6K2</accession>
<evidence type="ECO:0000313" key="2">
    <source>
        <dbReference type="Proteomes" id="UP001234297"/>
    </source>
</evidence>